<dbReference type="SUPFAM" id="SSF53756">
    <property type="entry name" value="UDP-Glycosyltransferase/glycogen phosphorylase"/>
    <property type="match status" value="1"/>
</dbReference>
<dbReference type="EMBL" id="JAAVNE010000026">
    <property type="protein sequence ID" value="NKC32377.1"/>
    <property type="molecule type" value="Genomic_DNA"/>
</dbReference>
<dbReference type="Pfam" id="PF13579">
    <property type="entry name" value="Glyco_trans_4_4"/>
    <property type="match status" value="1"/>
</dbReference>
<organism evidence="2 3">
    <name type="scientific">Falsiroseomonas selenitidurans</name>
    <dbReference type="NCBI Taxonomy" id="2716335"/>
    <lineage>
        <taxon>Bacteria</taxon>
        <taxon>Pseudomonadati</taxon>
        <taxon>Pseudomonadota</taxon>
        <taxon>Alphaproteobacteria</taxon>
        <taxon>Acetobacterales</taxon>
        <taxon>Roseomonadaceae</taxon>
        <taxon>Falsiroseomonas</taxon>
    </lineage>
</organism>
<proteinExistence type="predicted"/>
<evidence type="ECO:0000313" key="3">
    <source>
        <dbReference type="Proteomes" id="UP000787635"/>
    </source>
</evidence>
<feature type="domain" description="Glycosyltransferase subfamily 4-like N-terminal" evidence="1">
    <location>
        <begin position="42"/>
        <end position="232"/>
    </location>
</feature>
<keyword evidence="3" id="KW-1185">Reference proteome</keyword>
<dbReference type="Pfam" id="PF13692">
    <property type="entry name" value="Glyco_trans_1_4"/>
    <property type="match status" value="1"/>
</dbReference>
<dbReference type="CDD" id="cd03794">
    <property type="entry name" value="GT4_WbuB-like"/>
    <property type="match status" value="1"/>
</dbReference>
<reference evidence="2 3" key="1">
    <citation type="submission" date="2020-03" db="EMBL/GenBank/DDBJ databases">
        <title>Roseomonas selenitidurans sp. nov. isolated from urban soil.</title>
        <authorList>
            <person name="Liu H."/>
        </authorList>
    </citation>
    <scope>NUCLEOTIDE SEQUENCE [LARGE SCALE GENOMIC DNA]</scope>
    <source>
        <strain evidence="2 3">BU-1</strain>
    </source>
</reference>
<accession>A0ABX1EA40</accession>
<dbReference type="InterPro" id="IPR028098">
    <property type="entry name" value="Glyco_trans_4-like_N"/>
</dbReference>
<dbReference type="InterPro" id="IPR050194">
    <property type="entry name" value="Glycosyltransferase_grp1"/>
</dbReference>
<dbReference type="Proteomes" id="UP000787635">
    <property type="component" value="Unassembled WGS sequence"/>
</dbReference>
<sequence>MREAEGGYDAGAGRIGAGPAAEAGLRILYLHQHFSTPAGSTATRAFQHAAALAAAGHAVTLACGRYKGAVSGLDGPWRLGRRQGRVAGFEVVEYDIRCGNAQTLGARSLAFLRFAFAAARLALTRPWDLVIASSTPPTVALPALLARRLRGTPFIYEVRDPWPELPEALSDMPREAGGQQRRVPQPVLAALGRLSNAACQQASVVVALTEGIARIALDRGADPERVRVLPQGADLALFHPAIPPWRPEGVGPEEVLAVYAGAHGVANGLGQLLDAAARLRGTGLRLVLVGEGAEKPALAARAAAERLPVLFLDPLPKVHLARLLAGAEVGLLCLAPVPAFAEWSAPNKLVEALAAGLPMVSNVPGRAARVLRDGGCGLTVPPGDPDSLAAALLALASDPVRRAAMGRGARITAERGMDARRIAARLVQVVEATCGHAPGRSRGGGA</sequence>
<dbReference type="RefSeq" id="WP_168032397.1">
    <property type="nucleotide sequence ID" value="NZ_JAAVNE010000026.1"/>
</dbReference>
<evidence type="ECO:0000313" key="2">
    <source>
        <dbReference type="EMBL" id="NKC32377.1"/>
    </source>
</evidence>
<name>A0ABX1EA40_9PROT</name>
<gene>
    <name evidence="2" type="ORF">HEQ75_16050</name>
</gene>
<dbReference type="Gene3D" id="3.40.50.2000">
    <property type="entry name" value="Glycogen Phosphorylase B"/>
    <property type="match status" value="2"/>
</dbReference>
<dbReference type="PANTHER" id="PTHR45947">
    <property type="entry name" value="SULFOQUINOVOSYL TRANSFERASE SQD2"/>
    <property type="match status" value="1"/>
</dbReference>
<comment type="caution">
    <text evidence="2">The sequence shown here is derived from an EMBL/GenBank/DDBJ whole genome shotgun (WGS) entry which is preliminary data.</text>
</comment>
<dbReference type="PANTHER" id="PTHR45947:SF3">
    <property type="entry name" value="SULFOQUINOVOSYL TRANSFERASE SQD2"/>
    <property type="match status" value="1"/>
</dbReference>
<evidence type="ECO:0000259" key="1">
    <source>
        <dbReference type="Pfam" id="PF13579"/>
    </source>
</evidence>
<protein>
    <submittedName>
        <fullName evidence="2">Glycosyltransferase family 4 protein</fullName>
    </submittedName>
</protein>